<dbReference type="RefSeq" id="WP_284365118.1">
    <property type="nucleotide sequence ID" value="NZ_BSNI01000002.1"/>
</dbReference>
<feature type="signal peptide" evidence="2">
    <location>
        <begin position="1"/>
        <end position="26"/>
    </location>
</feature>
<gene>
    <name evidence="4" type="ORF">GCM10007879_25360</name>
</gene>
<name>A0ABQ5UUD1_9HYPH</name>
<dbReference type="InterPro" id="IPR005181">
    <property type="entry name" value="SASA"/>
</dbReference>
<dbReference type="PANTHER" id="PTHR31988:SF19">
    <property type="entry name" value="9-O-ACETYL-N-ACETYLNEURAMINIC ACID DEACETYLASE-RELATED"/>
    <property type="match status" value="1"/>
</dbReference>
<keyword evidence="1" id="KW-0378">Hydrolase</keyword>
<evidence type="ECO:0000259" key="3">
    <source>
        <dbReference type="Pfam" id="PF03629"/>
    </source>
</evidence>
<organism evidence="4 5">
    <name type="scientific">Maritalea porphyrae</name>
    <dbReference type="NCBI Taxonomy" id="880732"/>
    <lineage>
        <taxon>Bacteria</taxon>
        <taxon>Pseudomonadati</taxon>
        <taxon>Pseudomonadota</taxon>
        <taxon>Alphaproteobacteria</taxon>
        <taxon>Hyphomicrobiales</taxon>
        <taxon>Devosiaceae</taxon>
        <taxon>Maritalea</taxon>
    </lineage>
</organism>
<feature type="chain" id="PRO_5046614130" description="Sialate O-acetylesterase domain-containing protein" evidence="2">
    <location>
        <begin position="27"/>
        <end position="340"/>
    </location>
</feature>
<evidence type="ECO:0000256" key="2">
    <source>
        <dbReference type="SAM" id="SignalP"/>
    </source>
</evidence>
<dbReference type="Proteomes" id="UP001161405">
    <property type="component" value="Unassembled WGS sequence"/>
</dbReference>
<feature type="domain" description="Sialate O-acetylesterase" evidence="3">
    <location>
        <begin position="29"/>
        <end position="251"/>
    </location>
</feature>
<protein>
    <recommendedName>
        <fullName evidence="3">Sialate O-acetylesterase domain-containing protein</fullName>
    </recommendedName>
</protein>
<evidence type="ECO:0000256" key="1">
    <source>
        <dbReference type="ARBA" id="ARBA00022801"/>
    </source>
</evidence>
<keyword evidence="2" id="KW-0732">Signal</keyword>
<evidence type="ECO:0000313" key="4">
    <source>
        <dbReference type="EMBL" id="GLQ18287.1"/>
    </source>
</evidence>
<dbReference type="InterPro" id="IPR036514">
    <property type="entry name" value="SGNH_hydro_sf"/>
</dbReference>
<dbReference type="Pfam" id="PF03629">
    <property type="entry name" value="SASA"/>
    <property type="match status" value="1"/>
</dbReference>
<reference evidence="4" key="2">
    <citation type="submission" date="2023-01" db="EMBL/GenBank/DDBJ databases">
        <title>Draft genome sequence of Maritalea porphyrae strain NBRC 107169.</title>
        <authorList>
            <person name="Sun Q."/>
            <person name="Mori K."/>
        </authorList>
    </citation>
    <scope>NUCLEOTIDE SEQUENCE</scope>
    <source>
        <strain evidence="4">NBRC 107169</strain>
    </source>
</reference>
<dbReference type="InterPro" id="IPR052940">
    <property type="entry name" value="Carb_Esterase_6"/>
</dbReference>
<dbReference type="PANTHER" id="PTHR31988">
    <property type="entry name" value="ESTERASE, PUTATIVE (DUF303)-RELATED"/>
    <property type="match status" value="1"/>
</dbReference>
<sequence>MIRKLKYSIALILTLLLCAVTFPSFAGEKYIFVLAGQSNMVGASGETIGSEQWRDVNKTWQNGGSVWAERKAENDFDQAIIDNKIEGRVKYWQVGMNGQGAFYNLSYKPGVWNREKVQMHQITDWKPTGPNLGPYFAAEFLIKLNDPTAEVYLVGNAASSTGFSLTINNMSWSPFRGAAHNLQSNMRWHATNAAKAVPDAKVAGLLWLQGESDHSMGAAEYAKMVKTMVYNFRTKVPRALNARFLVATVMPTWKSDPANQKYLNDADKAHRTIIPVYPGDGVSDTQLVDTIAMKGQTRYINIWEVAQKKTPLHYSALALRKIGRCFAAKAQKTPLACEEF</sequence>
<evidence type="ECO:0000313" key="5">
    <source>
        <dbReference type="Proteomes" id="UP001161405"/>
    </source>
</evidence>
<dbReference type="SUPFAM" id="SSF52266">
    <property type="entry name" value="SGNH hydrolase"/>
    <property type="match status" value="1"/>
</dbReference>
<accession>A0ABQ5UUD1</accession>
<reference evidence="4" key="1">
    <citation type="journal article" date="2014" name="Int. J. Syst. Evol. Microbiol.">
        <title>Complete genome of a new Firmicutes species belonging to the dominant human colonic microbiota ('Ruminococcus bicirculans') reveals two chromosomes and a selective capacity to utilize plant glucans.</title>
        <authorList>
            <consortium name="NISC Comparative Sequencing Program"/>
            <person name="Wegmann U."/>
            <person name="Louis P."/>
            <person name="Goesmann A."/>
            <person name="Henrissat B."/>
            <person name="Duncan S.H."/>
            <person name="Flint H.J."/>
        </authorList>
    </citation>
    <scope>NUCLEOTIDE SEQUENCE</scope>
    <source>
        <strain evidence="4">NBRC 107169</strain>
    </source>
</reference>
<proteinExistence type="predicted"/>
<dbReference type="EMBL" id="BSNI01000002">
    <property type="protein sequence ID" value="GLQ18287.1"/>
    <property type="molecule type" value="Genomic_DNA"/>
</dbReference>
<comment type="caution">
    <text evidence="4">The sequence shown here is derived from an EMBL/GenBank/DDBJ whole genome shotgun (WGS) entry which is preliminary data.</text>
</comment>
<dbReference type="Gene3D" id="3.40.50.1110">
    <property type="entry name" value="SGNH hydrolase"/>
    <property type="match status" value="1"/>
</dbReference>
<keyword evidence="5" id="KW-1185">Reference proteome</keyword>